<name>A0A1G8QK81_9ACTN</name>
<sequence>MIGERNPYEHGHGPITSRKVRRAGFAEKRFDTGTVRINYVAGPDNGPPLVLIPAQTGTWESYQRVLPGLSAGFQVFAVDVRGHGRSTWTPGDYSWSSVGGDMSAFLREVVGRPAIVAGNSSGGLITLWGAANVPELVAGAVLEDAPVFSAEWPRFRDHDRYVYQGLRHAVETLGDLRHRDLADYLRDITKPEKNGSERKVPGWFLRHLSWRIARFQAAHPAEPVDLRFMPLAARLMFRSLSMFDPDFARAFVDGRIYEGLDHAQALARVRCPLLVMHADWFRDPRHGLVGAMDDQDAARIMQLVPHARYQRVQANHVIHFFKPAQYVRAIGEFKDSIESLHAPGPRR</sequence>
<dbReference type="GO" id="GO:0003824">
    <property type="term" value="F:catalytic activity"/>
    <property type="evidence" value="ECO:0007669"/>
    <property type="project" value="UniProtKB-ARBA"/>
</dbReference>
<evidence type="ECO:0000313" key="2">
    <source>
        <dbReference type="EMBL" id="SDJ05209.1"/>
    </source>
</evidence>
<dbReference type="AlphaFoldDB" id="A0A1G8QK81"/>
<evidence type="ECO:0000313" key="3">
    <source>
        <dbReference type="Proteomes" id="UP000199202"/>
    </source>
</evidence>
<dbReference type="InterPro" id="IPR029058">
    <property type="entry name" value="AB_hydrolase_fold"/>
</dbReference>
<dbReference type="InterPro" id="IPR000073">
    <property type="entry name" value="AB_hydrolase_1"/>
</dbReference>
<dbReference type="OrthoDB" id="4222986at2"/>
<dbReference type="STRING" id="633440.SAMN05421869_108277"/>
<protein>
    <submittedName>
        <fullName evidence="2">Pimeloyl-ACP methyl ester carboxylesterase</fullName>
    </submittedName>
</protein>
<keyword evidence="3" id="KW-1185">Reference proteome</keyword>
<feature type="domain" description="AB hydrolase-1" evidence="1">
    <location>
        <begin position="47"/>
        <end position="164"/>
    </location>
</feature>
<dbReference type="Gene3D" id="3.40.50.1820">
    <property type="entry name" value="alpha/beta hydrolase"/>
    <property type="match status" value="1"/>
</dbReference>
<dbReference type="PANTHER" id="PTHR46438">
    <property type="entry name" value="ALPHA/BETA-HYDROLASES SUPERFAMILY PROTEIN"/>
    <property type="match status" value="1"/>
</dbReference>
<dbReference type="Pfam" id="PF00561">
    <property type="entry name" value="Abhydrolase_1"/>
    <property type="match status" value="1"/>
</dbReference>
<reference evidence="2 3" key="1">
    <citation type="submission" date="2016-10" db="EMBL/GenBank/DDBJ databases">
        <authorList>
            <person name="de Groot N.N."/>
        </authorList>
    </citation>
    <scope>NUCLEOTIDE SEQUENCE [LARGE SCALE GENOMIC DNA]</scope>
    <source>
        <strain evidence="2 3">CGMCC 4.6533</strain>
    </source>
</reference>
<dbReference type="PANTHER" id="PTHR46438:SF2">
    <property type="entry name" value="ALPHA_BETA-HYDROLASES SUPERFAMILY PROTEIN"/>
    <property type="match status" value="1"/>
</dbReference>
<dbReference type="SUPFAM" id="SSF53474">
    <property type="entry name" value="alpha/beta-Hydrolases"/>
    <property type="match status" value="1"/>
</dbReference>
<evidence type="ECO:0000259" key="1">
    <source>
        <dbReference type="Pfam" id="PF00561"/>
    </source>
</evidence>
<dbReference type="RefSeq" id="WP_090933272.1">
    <property type="nucleotide sequence ID" value="NZ_FNDJ01000008.1"/>
</dbReference>
<dbReference type="EMBL" id="FNDJ01000008">
    <property type="protein sequence ID" value="SDJ05209.1"/>
    <property type="molecule type" value="Genomic_DNA"/>
</dbReference>
<dbReference type="ESTHER" id="9actn-a0a1g8qk81">
    <property type="family name" value="Zearalenone-hydrolase-fam2"/>
</dbReference>
<dbReference type="Proteomes" id="UP000199202">
    <property type="component" value="Unassembled WGS sequence"/>
</dbReference>
<organism evidence="2 3">
    <name type="scientific">Nonomuraea jiangxiensis</name>
    <dbReference type="NCBI Taxonomy" id="633440"/>
    <lineage>
        <taxon>Bacteria</taxon>
        <taxon>Bacillati</taxon>
        <taxon>Actinomycetota</taxon>
        <taxon>Actinomycetes</taxon>
        <taxon>Streptosporangiales</taxon>
        <taxon>Streptosporangiaceae</taxon>
        <taxon>Nonomuraea</taxon>
    </lineage>
</organism>
<proteinExistence type="predicted"/>
<gene>
    <name evidence="2" type="ORF">SAMN05421869_108277</name>
</gene>
<accession>A0A1G8QK81</accession>